<evidence type="ECO:0000256" key="3">
    <source>
        <dbReference type="ARBA" id="ARBA00022475"/>
    </source>
</evidence>
<dbReference type="Pfam" id="PF00528">
    <property type="entry name" value="BPD_transp_1"/>
    <property type="match status" value="2"/>
</dbReference>
<organism evidence="9">
    <name type="scientific">hydrothermal vent metagenome</name>
    <dbReference type="NCBI Taxonomy" id="652676"/>
    <lineage>
        <taxon>unclassified sequences</taxon>
        <taxon>metagenomes</taxon>
        <taxon>ecological metagenomes</taxon>
    </lineage>
</organism>
<name>A0A3B0ZY51_9ZZZZ</name>
<accession>A0A3B0ZY51</accession>
<dbReference type="GO" id="GO:0055085">
    <property type="term" value="P:transmembrane transport"/>
    <property type="evidence" value="ECO:0007669"/>
    <property type="project" value="InterPro"/>
</dbReference>
<feature type="transmembrane region" description="Helical" evidence="7">
    <location>
        <begin position="143"/>
        <end position="165"/>
    </location>
</feature>
<evidence type="ECO:0000259" key="8">
    <source>
        <dbReference type="PROSITE" id="PS50928"/>
    </source>
</evidence>
<reference evidence="9" key="1">
    <citation type="submission" date="2018-06" db="EMBL/GenBank/DDBJ databases">
        <authorList>
            <person name="Zhirakovskaya E."/>
        </authorList>
    </citation>
    <scope>NUCLEOTIDE SEQUENCE</scope>
</reference>
<feature type="transmembrane region" description="Helical" evidence="7">
    <location>
        <begin position="63"/>
        <end position="86"/>
    </location>
</feature>
<feature type="transmembrane region" description="Helical" evidence="7">
    <location>
        <begin position="294"/>
        <end position="319"/>
    </location>
</feature>
<dbReference type="FunFam" id="1.10.3720.10:FF:000088">
    <property type="entry name" value="Iron(III) ABC transporter, permease protein"/>
    <property type="match status" value="1"/>
</dbReference>
<feature type="transmembrane region" description="Helical" evidence="7">
    <location>
        <begin position="473"/>
        <end position="490"/>
    </location>
</feature>
<dbReference type="SUPFAM" id="SSF161098">
    <property type="entry name" value="MetI-like"/>
    <property type="match status" value="2"/>
</dbReference>
<comment type="subcellular location">
    <subcellularLocation>
        <location evidence="1">Cell membrane</location>
        <topology evidence="1">Multi-pass membrane protein</topology>
    </subcellularLocation>
</comment>
<feature type="transmembrane region" description="Helical" evidence="7">
    <location>
        <begin position="20"/>
        <end position="43"/>
    </location>
</feature>
<feature type="transmembrane region" description="Helical" evidence="7">
    <location>
        <begin position="98"/>
        <end position="123"/>
    </location>
</feature>
<protein>
    <submittedName>
        <fullName evidence="9">Ferric iron ABC transporter, permease protein</fullName>
    </submittedName>
</protein>
<dbReference type="PROSITE" id="PS50928">
    <property type="entry name" value="ABC_TM1"/>
    <property type="match status" value="2"/>
</dbReference>
<dbReference type="EMBL" id="UOFP01000140">
    <property type="protein sequence ID" value="VAW86404.1"/>
    <property type="molecule type" value="Genomic_DNA"/>
</dbReference>
<feature type="domain" description="ABC transmembrane type-1" evidence="8">
    <location>
        <begin position="62"/>
        <end position="264"/>
    </location>
</feature>
<sequence length="547" mass="60457">MNKVVSRAISPVTRLFTQGWRLSALLISLAVLTPVMVIFWSLFNPDLEVWQHLKEHLLWELTANTFWLVLGTASGTLVLGVALAWLTAVCEFPGRKIFSWALLLPLAVPAYVTAFVMVGIFDFTGPLQSWMRSSGIEWALPEIRSLAGVTLVMVLAFYPYVYLIARNAFATQGKRALEAAQSLGYSPRAGFFKVALPMARPWIIGGVMLVIMETLADFGTVSVFNYDTFTTGIYKAWFDMFSLQAASQLASILVIFVFIIVVLEQQARARMRYTTVGKTAGKQERIPLKGWNSIAAVGFASTVMLLAFIIPMTQLLIWASDVVMDDLDSRYFDFLWHSLLLATMAALLVVTAAVILAVANRYHSDLTTRIMVRVATLGYALPGPVLAVGAFIPIVWFDNQLRDGLHTVFGYDGGLMLQGTVITLLIALCIRFMAVGFSAVDGNLQRITHSIDESAHSLGSSGLTLLRRVHLPILRGGLFTAMTLVFVDVMKEMPITLMTRPFGWDTLAVRVFEMTAEGEWERAALPSIAIVLAGLIPIILMNRHAQH</sequence>
<keyword evidence="5 7" id="KW-1133">Transmembrane helix</keyword>
<feature type="transmembrane region" description="Helical" evidence="7">
    <location>
        <begin position="416"/>
        <end position="440"/>
    </location>
</feature>
<evidence type="ECO:0000256" key="4">
    <source>
        <dbReference type="ARBA" id="ARBA00022692"/>
    </source>
</evidence>
<keyword evidence="3" id="KW-1003">Cell membrane</keyword>
<keyword evidence="4 7" id="KW-0812">Transmembrane</keyword>
<feature type="transmembrane region" description="Helical" evidence="7">
    <location>
        <begin position="339"/>
        <end position="358"/>
    </location>
</feature>
<dbReference type="PANTHER" id="PTHR30183:SF2">
    <property type="entry name" value="IRON UTILIZATION PROTEIN"/>
    <property type="match status" value="1"/>
</dbReference>
<feature type="transmembrane region" description="Helical" evidence="7">
    <location>
        <begin position="245"/>
        <end position="263"/>
    </location>
</feature>
<dbReference type="CDD" id="cd06261">
    <property type="entry name" value="TM_PBP2"/>
    <property type="match status" value="1"/>
</dbReference>
<evidence type="ECO:0000313" key="9">
    <source>
        <dbReference type="EMBL" id="VAW86404.1"/>
    </source>
</evidence>
<keyword evidence="2" id="KW-0813">Transport</keyword>
<keyword evidence="6 7" id="KW-0472">Membrane</keyword>
<evidence type="ECO:0000256" key="7">
    <source>
        <dbReference type="SAM" id="Phobius"/>
    </source>
</evidence>
<dbReference type="GO" id="GO:0005886">
    <property type="term" value="C:plasma membrane"/>
    <property type="evidence" value="ECO:0007669"/>
    <property type="project" value="UniProtKB-SubCell"/>
</dbReference>
<feature type="transmembrane region" description="Helical" evidence="7">
    <location>
        <begin position="370"/>
        <end position="396"/>
    </location>
</feature>
<proteinExistence type="predicted"/>
<gene>
    <name evidence="9" type="ORF">MNBD_GAMMA18-1910</name>
</gene>
<dbReference type="PANTHER" id="PTHR30183">
    <property type="entry name" value="MOLYBDENUM TRANSPORT SYSTEM PERMEASE PROTEIN MODB"/>
    <property type="match status" value="1"/>
</dbReference>
<evidence type="ECO:0000256" key="5">
    <source>
        <dbReference type="ARBA" id="ARBA00022989"/>
    </source>
</evidence>
<dbReference type="Gene3D" id="1.10.3720.10">
    <property type="entry name" value="MetI-like"/>
    <property type="match status" value="2"/>
</dbReference>
<evidence type="ECO:0000256" key="6">
    <source>
        <dbReference type="ARBA" id="ARBA00023136"/>
    </source>
</evidence>
<dbReference type="InterPro" id="IPR000515">
    <property type="entry name" value="MetI-like"/>
</dbReference>
<evidence type="ECO:0000256" key="1">
    <source>
        <dbReference type="ARBA" id="ARBA00004651"/>
    </source>
</evidence>
<feature type="transmembrane region" description="Helical" evidence="7">
    <location>
        <begin position="202"/>
        <end position="225"/>
    </location>
</feature>
<feature type="domain" description="ABC transmembrane type-1" evidence="8">
    <location>
        <begin position="335"/>
        <end position="541"/>
    </location>
</feature>
<dbReference type="AlphaFoldDB" id="A0A3B0ZY51"/>
<dbReference type="InterPro" id="IPR035906">
    <property type="entry name" value="MetI-like_sf"/>
</dbReference>
<evidence type="ECO:0000256" key="2">
    <source>
        <dbReference type="ARBA" id="ARBA00022448"/>
    </source>
</evidence>
<feature type="transmembrane region" description="Helical" evidence="7">
    <location>
        <begin position="523"/>
        <end position="541"/>
    </location>
</feature>